<dbReference type="RefSeq" id="XP_004183992.1">
    <property type="nucleotide sequence ID" value="XM_004183944.1"/>
</dbReference>
<organism evidence="1 2">
    <name type="scientific">Entamoeba invadens IP1</name>
    <dbReference type="NCBI Taxonomy" id="370355"/>
    <lineage>
        <taxon>Eukaryota</taxon>
        <taxon>Amoebozoa</taxon>
        <taxon>Evosea</taxon>
        <taxon>Archamoebae</taxon>
        <taxon>Mastigamoebida</taxon>
        <taxon>Entamoebidae</taxon>
        <taxon>Entamoeba</taxon>
    </lineage>
</organism>
<reference evidence="1 2" key="1">
    <citation type="submission" date="2012-10" db="EMBL/GenBank/DDBJ databases">
        <authorList>
            <person name="Zafar N."/>
            <person name="Inman J."/>
            <person name="Hall N."/>
            <person name="Lorenzi H."/>
            <person name="Caler E."/>
        </authorList>
    </citation>
    <scope>NUCLEOTIDE SEQUENCE [LARGE SCALE GENOMIC DNA]</scope>
    <source>
        <strain evidence="1 2">IP1</strain>
    </source>
</reference>
<dbReference type="AlphaFoldDB" id="A0A0A1TW08"/>
<keyword evidence="2" id="KW-1185">Reference proteome</keyword>
<gene>
    <name evidence="1" type="ORF">EIN_173110</name>
</gene>
<accession>A0A0A1TW08</accession>
<evidence type="ECO:0000313" key="2">
    <source>
        <dbReference type="Proteomes" id="UP000014680"/>
    </source>
</evidence>
<dbReference type="VEuPathDB" id="AmoebaDB:EIN_173110"/>
<evidence type="ECO:0000313" key="1">
    <source>
        <dbReference type="EMBL" id="ELP84646.1"/>
    </source>
</evidence>
<dbReference type="GeneID" id="14883608"/>
<dbReference type="EMBL" id="KB207112">
    <property type="protein sequence ID" value="ELP84646.1"/>
    <property type="molecule type" value="Genomic_DNA"/>
</dbReference>
<sequence>MLTQTPKSMENALFKNKYDYKDFETYQQALLLGLLNQYCSFTVKKQRKQTTIAQSMPLLKCITFDGEEIDLIDFSDSFCRPQLEAEYIRGLNKQTAFRRYEKNKKVIVINTLYDICLEKGYFFNSRLARKSKKTKRLDRIEQVFANGKLVYSQEELVAIGTEINKYLVDLVEVSFEATVKKNDPTIQEILQLVVNSTFSQ</sequence>
<dbReference type="KEGG" id="eiv:EIN_173110"/>
<dbReference type="Proteomes" id="UP000014680">
    <property type="component" value="Unassembled WGS sequence"/>
</dbReference>
<proteinExistence type="predicted"/>
<protein>
    <submittedName>
        <fullName evidence="1">Uncharacterized protein</fullName>
    </submittedName>
</protein>
<name>A0A0A1TW08_ENTIV</name>